<evidence type="ECO:0000256" key="1">
    <source>
        <dbReference type="SAM" id="Coils"/>
    </source>
</evidence>
<protein>
    <submittedName>
        <fullName evidence="2">Uncharacterized protein</fullName>
    </submittedName>
</protein>
<evidence type="ECO:0000313" key="3">
    <source>
        <dbReference type="Proteomes" id="UP000242175"/>
    </source>
</evidence>
<keyword evidence="3" id="KW-1185">Reference proteome</keyword>
<dbReference type="Proteomes" id="UP000242175">
    <property type="component" value="Chromosome large"/>
</dbReference>
<feature type="coiled-coil region" evidence="1">
    <location>
        <begin position="45"/>
        <end position="79"/>
    </location>
</feature>
<gene>
    <name evidence="2" type="ORF">CF386_00015</name>
</gene>
<sequence length="84" mass="9638">MLIIIFISGTTHIFYIYFNYLKVSAEVDALKSRQLAITQNKNSKLDTLNKNMIHLQSKVEELTRELDKLQSAKSLALNKPSNKI</sequence>
<dbReference type="EMBL" id="CP022355">
    <property type="protein sequence ID" value="ASK77588.1"/>
    <property type="molecule type" value="Genomic_DNA"/>
</dbReference>
<reference evidence="2 3" key="1">
    <citation type="journal article" date="2016" name="Int. J. Syst. Evol. Microbiol.">
        <title>Paraphotobacterium marinum gen. nov., sp. nov., a member of the family Vibrionaceae, isolated from surface seawater.</title>
        <authorList>
            <person name="Huang Z."/>
            <person name="Dong C."/>
            <person name="Shao Z."/>
        </authorList>
    </citation>
    <scope>NUCLEOTIDE SEQUENCE [LARGE SCALE GENOMIC DNA]</scope>
    <source>
        <strain evidence="2 3">NSCS20N07D</strain>
    </source>
</reference>
<organism evidence="2 3">
    <name type="scientific">Paraphotobacterium marinum</name>
    <dbReference type="NCBI Taxonomy" id="1755811"/>
    <lineage>
        <taxon>Bacteria</taxon>
        <taxon>Pseudomonadati</taxon>
        <taxon>Pseudomonadota</taxon>
        <taxon>Gammaproteobacteria</taxon>
        <taxon>Vibrionales</taxon>
        <taxon>Vibrionaceae</taxon>
        <taxon>Paraphotobacterium</taxon>
    </lineage>
</organism>
<keyword evidence="1" id="KW-0175">Coiled coil</keyword>
<proteinExistence type="predicted"/>
<name>A0A220VB44_9GAMM</name>
<accession>A0A220VB44</accession>
<dbReference type="AlphaFoldDB" id="A0A220VB44"/>
<evidence type="ECO:0000313" key="2">
    <source>
        <dbReference type="EMBL" id="ASK77588.1"/>
    </source>
</evidence>
<dbReference type="RefSeq" id="WP_089072498.1">
    <property type="nucleotide sequence ID" value="NZ_CP022355.1"/>
</dbReference>
<dbReference type="KEGG" id="pmai:CF386_00015"/>